<dbReference type="Gene3D" id="1.10.101.10">
    <property type="entry name" value="PGBD-like superfamily/PGBD"/>
    <property type="match status" value="1"/>
</dbReference>
<evidence type="ECO:0000259" key="2">
    <source>
        <dbReference type="SMART" id="SM00646"/>
    </source>
</evidence>
<dbReference type="SUPFAM" id="SSF53187">
    <property type="entry name" value="Zn-dependent exopeptidases"/>
    <property type="match status" value="1"/>
</dbReference>
<dbReference type="EMBL" id="BART01017836">
    <property type="protein sequence ID" value="GAG82589.1"/>
    <property type="molecule type" value="Genomic_DNA"/>
</dbReference>
<feature type="domain" description="MurNAc-LAA" evidence="2">
    <location>
        <begin position="167"/>
        <end position="281"/>
    </location>
</feature>
<dbReference type="InterPro" id="IPR002508">
    <property type="entry name" value="MurNAc-LAA_cat"/>
</dbReference>
<dbReference type="GO" id="GO:0030288">
    <property type="term" value="C:outer membrane-bounded periplasmic space"/>
    <property type="evidence" value="ECO:0007669"/>
    <property type="project" value="TreeGrafter"/>
</dbReference>
<dbReference type="InterPro" id="IPR002477">
    <property type="entry name" value="Peptidoglycan-bd-like"/>
</dbReference>
<proteinExistence type="predicted"/>
<dbReference type="GO" id="GO:0009253">
    <property type="term" value="P:peptidoglycan catabolic process"/>
    <property type="evidence" value="ECO:0007669"/>
    <property type="project" value="InterPro"/>
</dbReference>
<accession>X1AJU2</accession>
<dbReference type="PANTHER" id="PTHR30404:SF0">
    <property type="entry name" value="N-ACETYLMURAMOYL-L-ALANINE AMIDASE AMIC"/>
    <property type="match status" value="1"/>
</dbReference>
<reference evidence="3" key="1">
    <citation type="journal article" date="2014" name="Front. Microbiol.">
        <title>High frequency of phylogenetically diverse reductive dehalogenase-homologous genes in deep subseafloor sedimentary metagenomes.</title>
        <authorList>
            <person name="Kawai M."/>
            <person name="Futagami T."/>
            <person name="Toyoda A."/>
            <person name="Takaki Y."/>
            <person name="Nishi S."/>
            <person name="Hori S."/>
            <person name="Arai W."/>
            <person name="Tsubouchi T."/>
            <person name="Morono Y."/>
            <person name="Uchiyama I."/>
            <person name="Ito T."/>
            <person name="Fujiyama A."/>
            <person name="Inagaki F."/>
            <person name="Takami H."/>
        </authorList>
    </citation>
    <scope>NUCLEOTIDE SEQUENCE</scope>
    <source>
        <strain evidence="3">Expedition CK06-06</strain>
    </source>
</reference>
<dbReference type="PANTHER" id="PTHR30404">
    <property type="entry name" value="N-ACETYLMURAMOYL-L-ALANINE AMIDASE"/>
    <property type="match status" value="1"/>
</dbReference>
<dbReference type="Gene3D" id="3.40.630.40">
    <property type="entry name" value="Zn-dependent exopeptidases"/>
    <property type="match status" value="1"/>
</dbReference>
<dbReference type="CDD" id="cd02696">
    <property type="entry name" value="MurNAc-LAA"/>
    <property type="match status" value="1"/>
</dbReference>
<feature type="non-terminal residue" evidence="3">
    <location>
        <position position="1"/>
    </location>
</feature>
<organism evidence="3">
    <name type="scientific">marine sediment metagenome</name>
    <dbReference type="NCBI Taxonomy" id="412755"/>
    <lineage>
        <taxon>unclassified sequences</taxon>
        <taxon>metagenomes</taxon>
        <taxon>ecological metagenomes</taxon>
    </lineage>
</organism>
<dbReference type="InterPro" id="IPR050695">
    <property type="entry name" value="N-acetylmuramoyl_amidase_3"/>
</dbReference>
<name>X1AJU2_9ZZZZ</name>
<dbReference type="InterPro" id="IPR036366">
    <property type="entry name" value="PGBDSf"/>
</dbReference>
<dbReference type="GO" id="GO:0008745">
    <property type="term" value="F:N-acetylmuramoyl-L-alanine amidase activity"/>
    <property type="evidence" value="ECO:0007669"/>
    <property type="project" value="InterPro"/>
</dbReference>
<evidence type="ECO:0000313" key="3">
    <source>
        <dbReference type="EMBL" id="GAG82589.1"/>
    </source>
</evidence>
<protein>
    <recommendedName>
        <fullName evidence="2">MurNAc-LAA domain-containing protein</fullName>
    </recommendedName>
</protein>
<evidence type="ECO:0000256" key="1">
    <source>
        <dbReference type="ARBA" id="ARBA00022801"/>
    </source>
</evidence>
<sequence>AGYKIGERMLYLKHPPFRGDDVRTIQLWLKTLGFYPYNENGIFCERTNKALIEFQKNMNIADDGIVGEETLQHLKSLKRIIVSKETSNFPIIRDLDKRKELEENKIILDYSENIEDIGSSEKYINEKIYICKSIVNFCRDILSKSGIQTLPSISDDKKQNVFLYDRIEYANKSDADLLISVDLNYSADQNANGCSCFYFKGLKSYSVPGYKIANLIQDKITSKLKVLDCRVHGANYAILKATNMTSVLVEPAFISNYRERERLKKSSYQMKISESIVEAILEYLSE</sequence>
<dbReference type="AlphaFoldDB" id="X1AJU2"/>
<dbReference type="InterPro" id="IPR036365">
    <property type="entry name" value="PGBD-like_sf"/>
</dbReference>
<dbReference type="SUPFAM" id="SSF47090">
    <property type="entry name" value="PGBD-like"/>
    <property type="match status" value="1"/>
</dbReference>
<dbReference type="Pfam" id="PF01471">
    <property type="entry name" value="PG_binding_1"/>
    <property type="match status" value="1"/>
</dbReference>
<dbReference type="SMART" id="SM00646">
    <property type="entry name" value="Ami_3"/>
    <property type="match status" value="1"/>
</dbReference>
<comment type="caution">
    <text evidence="3">The sequence shown here is derived from an EMBL/GenBank/DDBJ whole genome shotgun (WGS) entry which is preliminary data.</text>
</comment>
<keyword evidence="1" id="KW-0378">Hydrolase</keyword>
<dbReference type="Pfam" id="PF01520">
    <property type="entry name" value="Amidase_3"/>
    <property type="match status" value="1"/>
</dbReference>
<gene>
    <name evidence="3" type="ORF">S01H4_33818</name>
</gene>